<comment type="catalytic activity">
    <reaction evidence="11">
        <text>(6R)-5,10-methylene-5,6,7,8-tetrahydrofolate + glycine + H2O = (6S)-5,6,7,8-tetrahydrofolate + L-serine</text>
        <dbReference type="Rhea" id="RHEA:15481"/>
        <dbReference type="ChEBI" id="CHEBI:15377"/>
        <dbReference type="ChEBI" id="CHEBI:15636"/>
        <dbReference type="ChEBI" id="CHEBI:33384"/>
        <dbReference type="ChEBI" id="CHEBI:57305"/>
        <dbReference type="ChEBI" id="CHEBI:57453"/>
        <dbReference type="EC" id="2.1.2.1"/>
    </reaction>
</comment>
<evidence type="ECO:0000313" key="15">
    <source>
        <dbReference type="Proteomes" id="UP000323844"/>
    </source>
</evidence>
<dbReference type="OrthoDB" id="9803846at2"/>
<dbReference type="GO" id="GO:0005829">
    <property type="term" value="C:cytosol"/>
    <property type="evidence" value="ECO:0007669"/>
    <property type="project" value="TreeGrafter"/>
</dbReference>
<dbReference type="InterPro" id="IPR015421">
    <property type="entry name" value="PyrdxlP-dep_Trfase_major"/>
</dbReference>
<feature type="binding site" evidence="11">
    <location>
        <position position="113"/>
    </location>
    <ligand>
        <name>(6S)-5,6,7,8-tetrahydrofolate</name>
        <dbReference type="ChEBI" id="CHEBI:57453"/>
    </ligand>
</feature>
<dbReference type="RefSeq" id="WP_148952237.1">
    <property type="nucleotide sequence ID" value="NZ_CP043312.1"/>
</dbReference>
<comment type="subcellular location">
    <subcellularLocation>
        <location evidence="2 11">Cytoplasm</location>
    </subcellularLocation>
</comment>
<comment type="cofactor">
    <cofactor evidence="1 11 12">
        <name>pyridoxal 5'-phosphate</name>
        <dbReference type="ChEBI" id="CHEBI:597326"/>
    </cofactor>
</comment>
<dbReference type="FunFam" id="3.40.640.10:FF:000001">
    <property type="entry name" value="Serine hydroxymethyltransferase"/>
    <property type="match status" value="1"/>
</dbReference>
<dbReference type="PANTHER" id="PTHR11680:SF35">
    <property type="entry name" value="SERINE HYDROXYMETHYLTRANSFERASE 1"/>
    <property type="match status" value="1"/>
</dbReference>
<keyword evidence="15" id="KW-1185">Reference proteome</keyword>
<evidence type="ECO:0000256" key="9">
    <source>
        <dbReference type="ARBA" id="ARBA00051216"/>
    </source>
</evidence>
<dbReference type="GO" id="GO:0019264">
    <property type="term" value="P:glycine biosynthetic process from serine"/>
    <property type="evidence" value="ECO:0007669"/>
    <property type="project" value="UniProtKB-UniRule"/>
</dbReference>
<evidence type="ECO:0000313" key="14">
    <source>
        <dbReference type="EMBL" id="QEK39876.1"/>
    </source>
</evidence>
<dbReference type="EMBL" id="CP043312">
    <property type="protein sequence ID" value="QEK39876.1"/>
    <property type="molecule type" value="Genomic_DNA"/>
</dbReference>
<evidence type="ECO:0000256" key="11">
    <source>
        <dbReference type="HAMAP-Rule" id="MF_00051"/>
    </source>
</evidence>
<dbReference type="PIRSF" id="PIRSF000412">
    <property type="entry name" value="SHMT"/>
    <property type="match status" value="1"/>
</dbReference>
<evidence type="ECO:0000259" key="13">
    <source>
        <dbReference type="Pfam" id="PF00464"/>
    </source>
</evidence>
<dbReference type="GO" id="GO:0008168">
    <property type="term" value="F:methyltransferase activity"/>
    <property type="evidence" value="ECO:0007669"/>
    <property type="project" value="UniProtKB-KW"/>
</dbReference>
<dbReference type="InterPro" id="IPR039429">
    <property type="entry name" value="SHMT-like_dom"/>
</dbReference>
<accession>A0A5C0UIH9</accession>
<evidence type="ECO:0000256" key="12">
    <source>
        <dbReference type="PIRSR" id="PIRSR000412-50"/>
    </source>
</evidence>
<dbReference type="InterPro" id="IPR049943">
    <property type="entry name" value="Ser_HO-MeTrfase-like"/>
</dbReference>
<evidence type="ECO:0000256" key="1">
    <source>
        <dbReference type="ARBA" id="ARBA00001933"/>
    </source>
</evidence>
<dbReference type="InterPro" id="IPR001085">
    <property type="entry name" value="Ser_HO-MeTrfase"/>
</dbReference>
<evidence type="ECO:0000256" key="8">
    <source>
        <dbReference type="ARBA" id="ARBA00022898"/>
    </source>
</evidence>
<dbReference type="UniPathway" id="UPA00193"/>
<dbReference type="UniPathway" id="UPA00288">
    <property type="reaction ID" value="UER01023"/>
</dbReference>
<reference evidence="14 15" key="1">
    <citation type="submission" date="2019-08" db="EMBL/GenBank/DDBJ databases">
        <title>Highly reduced genomes of protist endosymbionts show evolutionary convergence.</title>
        <authorList>
            <person name="George E."/>
            <person name="Husnik F."/>
            <person name="Tashyreva D."/>
            <person name="Prokopchuk G."/>
            <person name="Horak A."/>
            <person name="Kwong W.K."/>
            <person name="Lukes J."/>
            <person name="Keeling P.J."/>
        </authorList>
    </citation>
    <scope>NUCLEOTIDE SEQUENCE [LARGE SCALE GENOMIC DNA]</scope>
    <source>
        <strain evidence="14">1621</strain>
    </source>
</reference>
<keyword evidence="11" id="KW-0028">Amino-acid biosynthesis</keyword>
<organism evidence="14 15">
    <name type="scientific">Candidatus Sneabacter namystus</name>
    <dbReference type="NCBI Taxonomy" id="2601646"/>
    <lineage>
        <taxon>Bacteria</taxon>
        <taxon>Pseudomonadati</taxon>
        <taxon>Pseudomonadota</taxon>
        <taxon>Alphaproteobacteria</taxon>
        <taxon>Rickettsiales</taxon>
        <taxon>Rickettsiaceae</taxon>
        <taxon>Rickettsieae</taxon>
        <taxon>Candidatus Sneabacter</taxon>
    </lineage>
</organism>
<keyword evidence="14" id="KW-0489">Methyltransferase</keyword>
<dbReference type="NCBIfam" id="NF000586">
    <property type="entry name" value="PRK00011.1"/>
    <property type="match status" value="1"/>
</dbReference>
<keyword evidence="8 11" id="KW-0663">Pyridoxal phosphate</keyword>
<dbReference type="GO" id="GO:0035999">
    <property type="term" value="P:tetrahydrofolate interconversion"/>
    <property type="evidence" value="ECO:0007669"/>
    <property type="project" value="UniProtKB-UniRule"/>
</dbReference>
<dbReference type="InterPro" id="IPR015422">
    <property type="entry name" value="PyrdxlP-dep_Trfase_small"/>
</dbReference>
<name>A0A5C0UIH9_9RICK</name>
<proteinExistence type="inferred from homology"/>
<dbReference type="GO" id="GO:0050413">
    <property type="term" value="F:D-alanine 2-hydroxymethyltransferase activity"/>
    <property type="evidence" value="ECO:0007669"/>
    <property type="project" value="UniProtKB-EC"/>
</dbReference>
<dbReference type="PANTHER" id="PTHR11680">
    <property type="entry name" value="SERINE HYDROXYMETHYLTRANSFERASE"/>
    <property type="match status" value="1"/>
</dbReference>
<gene>
    <name evidence="11" type="primary">glyA</name>
    <name evidence="14" type="ORF">FZC37_00855</name>
</gene>
<dbReference type="GO" id="GO:0032259">
    <property type="term" value="P:methylation"/>
    <property type="evidence" value="ECO:0007669"/>
    <property type="project" value="UniProtKB-KW"/>
</dbReference>
<dbReference type="InterPro" id="IPR019798">
    <property type="entry name" value="Ser_HO-MeTrfase_PLP_BS"/>
</dbReference>
<dbReference type="KEGG" id="snay:FZC37_00855"/>
<comment type="caution">
    <text evidence="11">Lacks conserved residue(s) required for the propagation of feature annotation.</text>
</comment>
<comment type="similarity">
    <text evidence="3 11">Belongs to the SHMT family.</text>
</comment>
<feature type="binding site" evidence="11">
    <location>
        <begin position="117"/>
        <end position="119"/>
    </location>
    <ligand>
        <name>(6S)-5,6,7,8-tetrahydrofolate</name>
        <dbReference type="ChEBI" id="CHEBI:57453"/>
    </ligand>
</feature>
<protein>
    <recommendedName>
        <fullName evidence="11">Serine hydroxymethyltransferase</fullName>
        <shortName evidence="11">SHMT</shortName>
        <shortName evidence="11">Serine methylase</shortName>
        <ecNumber evidence="11">2.1.2.1</ecNumber>
    </recommendedName>
</protein>
<comment type="pathway">
    <text evidence="11">One-carbon metabolism; tetrahydrofolate interconversion.</text>
</comment>
<feature type="modified residue" description="N6-(pyridoxal phosphate)lysine" evidence="11 12">
    <location>
        <position position="222"/>
    </location>
</feature>
<comment type="subunit">
    <text evidence="4 11">Homodimer.</text>
</comment>
<evidence type="ECO:0000256" key="4">
    <source>
        <dbReference type="ARBA" id="ARBA00011738"/>
    </source>
</evidence>
<keyword evidence="5 11" id="KW-0963">Cytoplasm</keyword>
<dbReference type="CDD" id="cd00378">
    <property type="entry name" value="SHMT"/>
    <property type="match status" value="1"/>
</dbReference>
<comment type="function">
    <text evidence="11">Catalyzes the reversible interconversion of serine and glycine with tetrahydrofolate (THF) serving as the one-carbon carrier. This reaction serves as the major source of one-carbon groups required for the biosynthesis of purines, thymidylate, methionine, and other important biomolecules. Also exhibits THF-independent aldolase activity toward beta-hydroxyamino acids, producing glycine and aldehydes, via a retro-aldol mechanism.</text>
</comment>
<dbReference type="AlphaFoldDB" id="A0A5C0UIH9"/>
<dbReference type="Gene3D" id="3.90.1150.10">
    <property type="entry name" value="Aspartate Aminotransferase, domain 1"/>
    <property type="match status" value="1"/>
</dbReference>
<feature type="site" description="Plays an important role in substrate specificity" evidence="11">
    <location>
        <position position="221"/>
    </location>
</feature>
<dbReference type="EC" id="2.1.2.1" evidence="11"/>
<dbReference type="PROSITE" id="PS00096">
    <property type="entry name" value="SHMT"/>
    <property type="match status" value="1"/>
</dbReference>
<dbReference type="GO" id="GO:0004372">
    <property type="term" value="F:glycine hydroxymethyltransferase activity"/>
    <property type="evidence" value="ECO:0007669"/>
    <property type="project" value="UniProtKB-UniRule"/>
</dbReference>
<dbReference type="SUPFAM" id="SSF53383">
    <property type="entry name" value="PLP-dependent transferases"/>
    <property type="match status" value="1"/>
</dbReference>
<dbReference type="HAMAP" id="MF_00051">
    <property type="entry name" value="SHMT"/>
    <property type="match status" value="1"/>
</dbReference>
<sequence length="409" mass="44459">MIKDEKLNALLDKEVKRQQESIDLIASENLVSSNVSKFQGSVLTNKYAEGYSSKRYYEGCDIIDQVENLAQQRLCELFGAKYANVQPHSGSQANQAVLLALLKPGDTILGMSLDCGGHLTHGFKVTMSGKWFNAVSYGVNEISYLIDYEQVHKLAIQYKPKLIICGCSAYSRVIDFSKFAHIAQLVGAYLLADVAHIAGLIASGLHPNPLGYADVVTSTTHKTLRGPRGGIIMTNHADIAKKVNSAVFPGIQGGPFMHTIGAKAAAFFEALQPAFKEYSKQVITNAKTLARVLQERGYSVLTGGTDNHVIILKLDMLSGKEAAFRLASIGIVCNKNSVPFDVRPPAISSGIRLGSPACTTRGMSETEFEIIGNCIADVLDVKNWENVEDIIDKKKAIVKSLCDKFPINC</sequence>
<dbReference type="Proteomes" id="UP000323844">
    <property type="component" value="Chromosome"/>
</dbReference>
<evidence type="ECO:0000256" key="6">
    <source>
        <dbReference type="ARBA" id="ARBA00022563"/>
    </source>
</evidence>
<dbReference type="Gene3D" id="3.40.640.10">
    <property type="entry name" value="Type I PLP-dependent aspartate aminotransferase-like (Major domain)"/>
    <property type="match status" value="1"/>
</dbReference>
<evidence type="ECO:0000256" key="5">
    <source>
        <dbReference type="ARBA" id="ARBA00022490"/>
    </source>
</evidence>
<feature type="domain" description="Serine hydroxymethyltransferase-like" evidence="13">
    <location>
        <begin position="3"/>
        <end position="375"/>
    </location>
</feature>
<comment type="catalytic activity">
    <reaction evidence="9">
        <text>(6R)-5,10-methylene-5,6,7,8-tetrahydrofolate + D-alanine + H2O = 2-methylserine + (6S)-5,6,7,8-tetrahydrofolate</text>
        <dbReference type="Rhea" id="RHEA:10064"/>
        <dbReference type="ChEBI" id="CHEBI:15377"/>
        <dbReference type="ChEBI" id="CHEBI:15636"/>
        <dbReference type="ChEBI" id="CHEBI:57416"/>
        <dbReference type="ChEBI" id="CHEBI:57453"/>
        <dbReference type="ChEBI" id="CHEBI:58275"/>
        <dbReference type="EC" id="2.1.2.7"/>
    </reaction>
</comment>
<dbReference type="GO" id="GO:0030170">
    <property type="term" value="F:pyridoxal phosphate binding"/>
    <property type="evidence" value="ECO:0007669"/>
    <property type="project" value="UniProtKB-UniRule"/>
</dbReference>
<evidence type="ECO:0000256" key="2">
    <source>
        <dbReference type="ARBA" id="ARBA00004496"/>
    </source>
</evidence>
<evidence type="ECO:0000256" key="7">
    <source>
        <dbReference type="ARBA" id="ARBA00022679"/>
    </source>
</evidence>
<evidence type="ECO:0000256" key="3">
    <source>
        <dbReference type="ARBA" id="ARBA00006376"/>
    </source>
</evidence>
<evidence type="ECO:0000256" key="10">
    <source>
        <dbReference type="ARBA" id="ARBA00057572"/>
    </source>
</evidence>
<dbReference type="Pfam" id="PF00464">
    <property type="entry name" value="SHMT"/>
    <property type="match status" value="1"/>
</dbReference>
<dbReference type="InterPro" id="IPR015424">
    <property type="entry name" value="PyrdxlP-dep_Trfase"/>
</dbReference>
<keyword evidence="6 11" id="KW-0554">One-carbon metabolism</keyword>
<comment type="pathway">
    <text evidence="11">Amino-acid biosynthesis; glycine biosynthesis; glycine from L-serine: step 1/1.</text>
</comment>
<comment type="function">
    <text evidence="10">Catalyzes the reversible interconversion of alpha-methyl-L-serine to D-alanine with tetrahydrofolate (THF) serving as the one-carbon carrier. Cannot use alpha-methyl-D-serine, L-serine, D-serine or L-alanine.</text>
</comment>
<keyword evidence="7 11" id="KW-0808">Transferase</keyword>